<dbReference type="Pfam" id="PF06808">
    <property type="entry name" value="DctM"/>
    <property type="match status" value="2"/>
</dbReference>
<evidence type="ECO:0000256" key="5">
    <source>
        <dbReference type="ARBA" id="ARBA00022989"/>
    </source>
</evidence>
<dbReference type="NCBIfam" id="TIGR00786">
    <property type="entry name" value="dctM"/>
    <property type="match status" value="1"/>
</dbReference>
<feature type="transmembrane region" description="Helical" evidence="7">
    <location>
        <begin position="414"/>
        <end position="438"/>
    </location>
</feature>
<evidence type="ECO:0000256" key="4">
    <source>
        <dbReference type="ARBA" id="ARBA00022692"/>
    </source>
</evidence>
<feature type="transmembrane region" description="Helical" evidence="7">
    <location>
        <begin position="508"/>
        <end position="531"/>
    </location>
</feature>
<feature type="domain" description="TRAP C4-dicarboxylate transport system permease DctM subunit" evidence="8">
    <location>
        <begin position="371"/>
        <end position="525"/>
    </location>
</feature>
<comment type="caution">
    <text evidence="7">Lacks conserved residue(s) required for the propagation of feature annotation.</text>
</comment>
<accession>A0A4Y8R992</accession>
<proteinExistence type="inferred from homology"/>
<feature type="transmembrane region" description="Helical" evidence="7">
    <location>
        <begin position="345"/>
        <end position="365"/>
    </location>
</feature>
<dbReference type="OrthoDB" id="9790209at2"/>
<dbReference type="GO" id="GO:0015740">
    <property type="term" value="P:C4-dicarboxylate transport"/>
    <property type="evidence" value="ECO:0007669"/>
    <property type="project" value="TreeGrafter"/>
</dbReference>
<dbReference type="Proteomes" id="UP000298179">
    <property type="component" value="Unassembled WGS sequence"/>
</dbReference>
<feature type="transmembrane region" description="Helical" evidence="7">
    <location>
        <begin position="483"/>
        <end position="502"/>
    </location>
</feature>
<comment type="similarity">
    <text evidence="7">Belongs to the TRAP transporter large permease family.</text>
</comment>
<evidence type="ECO:0000256" key="1">
    <source>
        <dbReference type="ARBA" id="ARBA00004429"/>
    </source>
</evidence>
<evidence type="ECO:0000259" key="8">
    <source>
        <dbReference type="Pfam" id="PF06808"/>
    </source>
</evidence>
<dbReference type="GO" id="GO:0005886">
    <property type="term" value="C:plasma membrane"/>
    <property type="evidence" value="ECO:0007669"/>
    <property type="project" value="UniProtKB-SubCell"/>
</dbReference>
<feature type="transmembrane region" description="Helical" evidence="7">
    <location>
        <begin position="312"/>
        <end position="333"/>
    </location>
</feature>
<feature type="transmembrane region" description="Helical" evidence="7">
    <location>
        <begin position="444"/>
        <end position="471"/>
    </location>
</feature>
<keyword evidence="5 7" id="KW-1133">Transmembrane helix</keyword>
<evidence type="ECO:0000313" key="9">
    <source>
        <dbReference type="EMBL" id="TFF18214.1"/>
    </source>
</evidence>
<name>A0A4Y8R992_9HYPH</name>
<feature type="transmembrane region" description="Helical" evidence="7">
    <location>
        <begin position="216"/>
        <end position="234"/>
    </location>
</feature>
<reference evidence="9 10" key="1">
    <citation type="submission" date="2019-03" db="EMBL/GenBank/DDBJ databases">
        <title>Jiella endophytica sp. nov., a novel endophytic bacterium isolated from root of Ficus microcarpa Linn. f.</title>
        <authorList>
            <person name="Tuo L."/>
        </authorList>
    </citation>
    <scope>NUCLEOTIDE SEQUENCE [LARGE SCALE GENOMIC DNA]</scope>
    <source>
        <strain evidence="9 10">CBS5Q-3</strain>
    </source>
</reference>
<dbReference type="PANTHER" id="PTHR33362:SF5">
    <property type="entry name" value="C4-DICARBOXYLATE TRAP TRANSPORTER LARGE PERMEASE PROTEIN DCTM"/>
    <property type="match status" value="1"/>
</dbReference>
<keyword evidence="7" id="KW-0813">Transport</keyword>
<comment type="subunit">
    <text evidence="7">The complex comprises the extracytoplasmic solute receptor protein and the two transmembrane proteins.</text>
</comment>
<comment type="subcellular location">
    <subcellularLocation>
        <location evidence="1 7">Cell inner membrane</location>
        <topology evidence="1 7">Multi-pass membrane protein</topology>
    </subcellularLocation>
</comment>
<feature type="domain" description="TRAP C4-dicarboxylate transport system permease DctM subunit" evidence="8">
    <location>
        <begin position="7"/>
        <end position="260"/>
    </location>
</feature>
<dbReference type="RefSeq" id="WP_134764026.1">
    <property type="nucleotide sequence ID" value="NZ_SOZD01000010.1"/>
</dbReference>
<dbReference type="InterPro" id="IPR004681">
    <property type="entry name" value="TRAP_DctM"/>
</dbReference>
<protein>
    <recommendedName>
        <fullName evidence="7">TRAP transporter large permease protein</fullName>
    </recommendedName>
</protein>
<dbReference type="InterPro" id="IPR010656">
    <property type="entry name" value="DctM"/>
</dbReference>
<sequence>MESLILLILVLGLLFLGVPVAISLGLSAVIMIAFFSTDSMSSVAIQLFTAAQNYTLLAIPFFVLASAFMSTGGVAKRLIDFAIAAVGHFRGGLAMASVLACMLFAALSGSSPATVVAIGTIAIAGMRRVGYSKEFSAGIIANAGTLGILIPPSIVMVVYSAATNVSVGRMFLAGVIPGLVAGLMLMGAIYIVARWKGLPAEPWRGFLPLLRDGKSAGFGLFLIVIILGGIYGGVFTPTEAAAVAAVYAFLVAVFVYRDMGPLKGRAWIRETDAPRARTGFSAIAYGVSFFVVALILVYFLTAGPGGSSTYSLAERLVLCGVPAVLVAIAYALWRGEGGVKALAGTFGAGLPIFGRNFAMIGLAFFPACFHGETRKVLVDASKTTVMLMFIIVNALLFAHVLTSERIPDAITALMLDYGFTWFTFLIAVNVLLLIGGQFMEPSGLLLIVAPVVFPIALELGVDPVHLGIIMVVNMEIGMITPPIGLNLFVTSGITGMSLIKVVKAAMPFVGVLFLFLILVTYVPWLSTWLPYSLMGPETMLR</sequence>
<feature type="transmembrane region" description="Helical" evidence="7">
    <location>
        <begin position="278"/>
        <end position="300"/>
    </location>
</feature>
<feature type="transmembrane region" description="Helical" evidence="7">
    <location>
        <begin position="240"/>
        <end position="257"/>
    </location>
</feature>
<dbReference type="PANTHER" id="PTHR33362">
    <property type="entry name" value="SIALIC ACID TRAP TRANSPORTER PERMEASE PROTEIN SIAT-RELATED"/>
    <property type="match status" value="1"/>
</dbReference>
<feature type="transmembrane region" description="Helical" evidence="7">
    <location>
        <begin position="385"/>
        <end position="402"/>
    </location>
</feature>
<keyword evidence="10" id="KW-1185">Reference proteome</keyword>
<evidence type="ECO:0000256" key="7">
    <source>
        <dbReference type="RuleBase" id="RU369079"/>
    </source>
</evidence>
<keyword evidence="6 7" id="KW-0472">Membrane</keyword>
<organism evidence="9 10">
    <name type="scientific">Jiella endophytica</name>
    <dbReference type="NCBI Taxonomy" id="2558362"/>
    <lineage>
        <taxon>Bacteria</taxon>
        <taxon>Pseudomonadati</taxon>
        <taxon>Pseudomonadota</taxon>
        <taxon>Alphaproteobacteria</taxon>
        <taxon>Hyphomicrobiales</taxon>
        <taxon>Aurantimonadaceae</taxon>
        <taxon>Jiella</taxon>
    </lineage>
</organism>
<gene>
    <name evidence="9" type="ORF">E3C22_21915</name>
</gene>
<evidence type="ECO:0000256" key="2">
    <source>
        <dbReference type="ARBA" id="ARBA00022475"/>
    </source>
</evidence>
<feature type="transmembrane region" description="Helical" evidence="7">
    <location>
        <begin position="51"/>
        <end position="69"/>
    </location>
</feature>
<feature type="transmembrane region" description="Helical" evidence="7">
    <location>
        <begin position="137"/>
        <end position="159"/>
    </location>
</feature>
<keyword evidence="4 7" id="KW-0812">Transmembrane</keyword>
<keyword evidence="2" id="KW-1003">Cell membrane</keyword>
<comment type="caution">
    <text evidence="9">The sequence shown here is derived from an EMBL/GenBank/DDBJ whole genome shotgun (WGS) entry which is preliminary data.</text>
</comment>
<dbReference type="GO" id="GO:0022857">
    <property type="term" value="F:transmembrane transporter activity"/>
    <property type="evidence" value="ECO:0007669"/>
    <property type="project" value="UniProtKB-UniRule"/>
</dbReference>
<evidence type="ECO:0000256" key="3">
    <source>
        <dbReference type="ARBA" id="ARBA00022519"/>
    </source>
</evidence>
<keyword evidence="3 7" id="KW-0997">Cell inner membrane</keyword>
<dbReference type="AlphaFoldDB" id="A0A4Y8R992"/>
<evidence type="ECO:0000256" key="6">
    <source>
        <dbReference type="ARBA" id="ARBA00023136"/>
    </source>
</evidence>
<dbReference type="EMBL" id="SOZD01000010">
    <property type="protein sequence ID" value="TFF18214.1"/>
    <property type="molecule type" value="Genomic_DNA"/>
</dbReference>
<feature type="transmembrane region" description="Helical" evidence="7">
    <location>
        <begin position="81"/>
        <end position="107"/>
    </location>
</feature>
<comment type="function">
    <text evidence="7">Part of the tripartite ATP-independent periplasmic (TRAP) transport system.</text>
</comment>
<evidence type="ECO:0000313" key="10">
    <source>
        <dbReference type="Proteomes" id="UP000298179"/>
    </source>
</evidence>
<feature type="transmembrane region" description="Helical" evidence="7">
    <location>
        <begin position="171"/>
        <end position="195"/>
    </location>
</feature>